<dbReference type="SUPFAM" id="SSF52743">
    <property type="entry name" value="Subtilisin-like"/>
    <property type="match status" value="1"/>
</dbReference>
<keyword evidence="4" id="KW-0645">Protease</keyword>
<dbReference type="Proteomes" id="UP000663802">
    <property type="component" value="Unassembled WGS sequence"/>
</dbReference>
<dbReference type="GO" id="GO:0008233">
    <property type="term" value="F:peptidase activity"/>
    <property type="evidence" value="ECO:0007669"/>
    <property type="project" value="UniProtKB-KW"/>
</dbReference>
<dbReference type="PROSITE" id="PS51892">
    <property type="entry name" value="SUBTILASE"/>
    <property type="match status" value="1"/>
</dbReference>
<comment type="caution">
    <text evidence="4">The sequence shown here is derived from an EMBL/GenBank/DDBJ whole genome shotgun (WGS) entry which is preliminary data.</text>
</comment>
<protein>
    <submittedName>
        <fullName evidence="4">Serine protease</fullName>
    </submittedName>
</protein>
<dbReference type="CDD" id="cd04056">
    <property type="entry name" value="Peptidases_S53"/>
    <property type="match status" value="1"/>
</dbReference>
<organism evidence="4 5">
    <name type="scientific">Clostridium zeae</name>
    <dbReference type="NCBI Taxonomy" id="2759022"/>
    <lineage>
        <taxon>Bacteria</taxon>
        <taxon>Bacillati</taxon>
        <taxon>Bacillota</taxon>
        <taxon>Clostridia</taxon>
        <taxon>Eubacteriales</taxon>
        <taxon>Clostridiaceae</taxon>
        <taxon>Clostridium</taxon>
    </lineage>
</organism>
<comment type="similarity">
    <text evidence="1">Belongs to the peptidase S8 family.</text>
</comment>
<dbReference type="InterPro" id="IPR050819">
    <property type="entry name" value="Tripeptidyl-peptidase_I"/>
</dbReference>
<dbReference type="InterPro" id="IPR000209">
    <property type="entry name" value="Peptidase_S8/S53_dom"/>
</dbReference>
<keyword evidence="4" id="KW-0378">Hydrolase</keyword>
<feature type="chain" id="PRO_5046297698" evidence="2">
    <location>
        <begin position="22"/>
        <end position="390"/>
    </location>
</feature>
<gene>
    <name evidence="4" type="ORF">CSC2_42780</name>
</gene>
<dbReference type="GO" id="GO:0006508">
    <property type="term" value="P:proteolysis"/>
    <property type="evidence" value="ECO:0007669"/>
    <property type="project" value="UniProtKB-KW"/>
</dbReference>
<evidence type="ECO:0000259" key="3">
    <source>
        <dbReference type="PROSITE" id="PS51695"/>
    </source>
</evidence>
<evidence type="ECO:0000313" key="4">
    <source>
        <dbReference type="EMBL" id="GFZ33752.1"/>
    </source>
</evidence>
<name>A0ABQ1EFZ6_9CLOT</name>
<dbReference type="InterPro" id="IPR036852">
    <property type="entry name" value="Peptidase_S8/S53_dom_sf"/>
</dbReference>
<evidence type="ECO:0000256" key="1">
    <source>
        <dbReference type="PROSITE-ProRule" id="PRU01240"/>
    </source>
</evidence>
<keyword evidence="2" id="KW-0732">Signal</keyword>
<dbReference type="PROSITE" id="PS51695">
    <property type="entry name" value="SEDOLISIN"/>
    <property type="match status" value="1"/>
</dbReference>
<accession>A0ABQ1EFZ6</accession>
<keyword evidence="5" id="KW-1185">Reference proteome</keyword>
<dbReference type="PANTHER" id="PTHR14218:SF15">
    <property type="entry name" value="TRIPEPTIDYL-PEPTIDASE 1"/>
    <property type="match status" value="1"/>
</dbReference>
<dbReference type="InterPro" id="IPR030400">
    <property type="entry name" value="Sedolisin_dom"/>
</dbReference>
<proteinExistence type="inferred from homology"/>
<feature type="domain" description="Peptidase S53" evidence="3">
    <location>
        <begin position="59"/>
        <end position="390"/>
    </location>
</feature>
<evidence type="ECO:0000313" key="5">
    <source>
        <dbReference type="Proteomes" id="UP000663802"/>
    </source>
</evidence>
<evidence type="ECO:0000256" key="2">
    <source>
        <dbReference type="SAM" id="SignalP"/>
    </source>
</evidence>
<sequence length="390" mass="40015">MNKSLKKLMTVSLILATAVLPTNTLLKLPAEGSINLQNTWTAQSLIKLKNSAALATPSGFTPSQIRKAYGVDKVTATGAGQTIAIVDAYGSPTMQNDLTAFSNQFGLPQTTLTIAYPTGKPSKTDGGWALETAMDVEWAHAIAPSAKILLVVAKSASTSDLVAAIDYATANGATVVSNSWGGSEFSSEASYDSHFNHAGISYLASSGDNGAGASWPATSPYVVSVGGTTLKLDAAGNYSSETAWSGSGGATSSYEGIPSYQSNWTSVVGTHRGDPDISWLADPNTGAAVYSTTRYNGQSGWFVVGGTSLSAPSLAGVIALINQTRGASLSSLEALSKFYSVAGISGSTGYSTNFHDINSGSNGGYNAANGFDLVTGIGTPKVDQLVNNVK</sequence>
<dbReference type="Gene3D" id="3.40.50.200">
    <property type="entry name" value="Peptidase S8/S53 domain"/>
    <property type="match status" value="1"/>
</dbReference>
<dbReference type="RefSeq" id="WP_206872246.1">
    <property type="nucleotide sequence ID" value="NZ_BMBA01000007.1"/>
</dbReference>
<dbReference type="Pfam" id="PF00082">
    <property type="entry name" value="Peptidase_S8"/>
    <property type="match status" value="1"/>
</dbReference>
<feature type="signal peptide" evidence="2">
    <location>
        <begin position="1"/>
        <end position="21"/>
    </location>
</feature>
<dbReference type="EMBL" id="BMBA01000007">
    <property type="protein sequence ID" value="GFZ33752.1"/>
    <property type="molecule type" value="Genomic_DNA"/>
</dbReference>
<dbReference type="PANTHER" id="PTHR14218">
    <property type="entry name" value="PROTEASE S8 TRIPEPTIDYL PEPTIDASE I CLN2"/>
    <property type="match status" value="1"/>
</dbReference>
<reference evidence="4 5" key="1">
    <citation type="journal article" date="2021" name="Int. J. Syst. Evol. Microbiol.">
        <title>Clostridium zeae sp. nov., isolated from corn silage.</title>
        <authorList>
            <person name="Kobayashi H."/>
            <person name="Tanizawa Y."/>
            <person name="Yagura M."/>
            <person name="Sakamoto M."/>
            <person name="Ohkuma M."/>
            <person name="Tohno M."/>
        </authorList>
    </citation>
    <scope>NUCLEOTIDE SEQUENCE [LARGE SCALE GENOMIC DNA]</scope>
    <source>
        <strain evidence="4 5">CSC2</strain>
    </source>
</reference>
<comment type="caution">
    <text evidence="1">Lacks conserved residue(s) required for the propagation of feature annotation.</text>
</comment>